<gene>
    <name evidence="1" type="ORF">SAMN04489742_3637</name>
</gene>
<evidence type="ECO:0000313" key="2">
    <source>
        <dbReference type="Proteomes" id="UP000181917"/>
    </source>
</evidence>
<organism evidence="1 2">
    <name type="scientific">Crystallibacter crystallopoietes</name>
    <dbReference type="NCBI Taxonomy" id="37928"/>
    <lineage>
        <taxon>Bacteria</taxon>
        <taxon>Bacillati</taxon>
        <taxon>Actinomycetota</taxon>
        <taxon>Actinomycetes</taxon>
        <taxon>Micrococcales</taxon>
        <taxon>Micrococcaceae</taxon>
        <taxon>Crystallibacter</taxon>
    </lineage>
</organism>
<proteinExistence type="predicted"/>
<dbReference type="EMBL" id="FNKH01000002">
    <property type="protein sequence ID" value="SDR04106.1"/>
    <property type="molecule type" value="Genomic_DNA"/>
</dbReference>
<evidence type="ECO:0008006" key="3">
    <source>
        <dbReference type="Google" id="ProtNLM"/>
    </source>
</evidence>
<name>A0A1H1FUC0_9MICC</name>
<keyword evidence="2" id="KW-1185">Reference proteome</keyword>
<sequence>MKDKLEVLVRVDLECVSARIEVVGLVSARNVTALFNLAKRASSIITGLEVVLDLGGARVTPGALEQLTQSAASCHLPASLESMQTDCRLVIVPPMEVAFTSATSQAA</sequence>
<protein>
    <recommendedName>
        <fullName evidence="3">STAS domain-containing protein</fullName>
    </recommendedName>
</protein>
<dbReference type="AlphaFoldDB" id="A0A1H1FUC0"/>
<dbReference type="RefSeq" id="WP_074701798.1">
    <property type="nucleotide sequence ID" value="NZ_CP018863.1"/>
</dbReference>
<dbReference type="Proteomes" id="UP000181917">
    <property type="component" value="Unassembled WGS sequence"/>
</dbReference>
<dbReference type="KEGG" id="acry:AC20117_21185"/>
<evidence type="ECO:0000313" key="1">
    <source>
        <dbReference type="EMBL" id="SDR04106.1"/>
    </source>
</evidence>
<reference evidence="1 2" key="1">
    <citation type="submission" date="2016-10" db="EMBL/GenBank/DDBJ databases">
        <authorList>
            <person name="de Groot N.N."/>
        </authorList>
    </citation>
    <scope>NUCLEOTIDE SEQUENCE [LARGE SCALE GENOMIC DNA]</scope>
    <source>
        <strain evidence="1 2">DSM 20117</strain>
    </source>
</reference>
<accession>A0A1H1FUC0</accession>
<dbReference type="OrthoDB" id="4964550at2"/>